<dbReference type="EMBL" id="QNGE01000913">
    <property type="protein sequence ID" value="KAA3678921.1"/>
    <property type="molecule type" value="Genomic_DNA"/>
</dbReference>
<proteinExistence type="predicted"/>
<dbReference type="Proteomes" id="UP000324629">
    <property type="component" value="Unassembled WGS sequence"/>
</dbReference>
<protein>
    <submittedName>
        <fullName evidence="1">Uncharacterized protein</fullName>
    </submittedName>
</protein>
<dbReference type="PANTHER" id="PTHR47027">
    <property type="entry name" value="REVERSE TRANSCRIPTASE DOMAIN-CONTAINING PROTEIN"/>
    <property type="match status" value="1"/>
</dbReference>
<gene>
    <name evidence="1" type="ORF">DEA37_0015229</name>
</gene>
<evidence type="ECO:0000313" key="1">
    <source>
        <dbReference type="EMBL" id="KAA3678921.1"/>
    </source>
</evidence>
<evidence type="ECO:0000313" key="2">
    <source>
        <dbReference type="Proteomes" id="UP000324629"/>
    </source>
</evidence>
<name>A0A5J4NTQ1_9TREM</name>
<dbReference type="PANTHER" id="PTHR47027:SF20">
    <property type="entry name" value="REVERSE TRANSCRIPTASE-LIKE PROTEIN WITH RNA-DIRECTED DNA POLYMERASE DOMAIN"/>
    <property type="match status" value="1"/>
</dbReference>
<reference evidence="1 2" key="1">
    <citation type="journal article" date="2019" name="Gigascience">
        <title>Whole-genome sequence of the oriental lung fluke Paragonimus westermani.</title>
        <authorList>
            <person name="Oey H."/>
            <person name="Zakrzewski M."/>
            <person name="Narain K."/>
            <person name="Devi K.R."/>
            <person name="Agatsuma T."/>
            <person name="Nawaratna S."/>
            <person name="Gobert G.N."/>
            <person name="Jones M.K."/>
            <person name="Ragan M.A."/>
            <person name="McManus D.P."/>
            <person name="Krause L."/>
        </authorList>
    </citation>
    <scope>NUCLEOTIDE SEQUENCE [LARGE SCALE GENOMIC DNA]</scope>
    <source>
        <strain evidence="1 2">IND2009</strain>
    </source>
</reference>
<organism evidence="1 2">
    <name type="scientific">Paragonimus westermani</name>
    <dbReference type="NCBI Taxonomy" id="34504"/>
    <lineage>
        <taxon>Eukaryota</taxon>
        <taxon>Metazoa</taxon>
        <taxon>Spiralia</taxon>
        <taxon>Lophotrochozoa</taxon>
        <taxon>Platyhelminthes</taxon>
        <taxon>Trematoda</taxon>
        <taxon>Digenea</taxon>
        <taxon>Plagiorchiida</taxon>
        <taxon>Troglotremata</taxon>
        <taxon>Troglotrematidae</taxon>
        <taxon>Paragonimus</taxon>
    </lineage>
</organism>
<accession>A0A5J4NTQ1</accession>
<keyword evidence="2" id="KW-1185">Reference proteome</keyword>
<comment type="caution">
    <text evidence="1">The sequence shown here is derived from an EMBL/GenBank/DDBJ whole genome shotgun (WGS) entry which is preliminary data.</text>
</comment>
<sequence length="287" mass="32835">MRSILLYGSETWPVRKQDINRLAVFDHRCLRHLAHIKWADRVSNAAVRRRVFRNVRDARSIGQVVTLHRLRWLGHVPRMPTERLPYRALYTEGTSDWVKPRGGQATAWSRNMKTLSAPLNKEPHFIDLIGTCHDVHEQPHILTLSHLKADVNEAVAEKVLVNPMPDKSVVLETFTIEPKTTELASGKSCQFAVTFLPTKMDQFYAAELEGFATFLSQKDCTLCQEEEIRPPSCLLVNCFDLSVVYNHRMLLASLKAQWLPLLSAQTKVQRNTVRISVEYPPPNDSRS</sequence>
<dbReference type="AlphaFoldDB" id="A0A5J4NTQ1"/>